<dbReference type="CDD" id="cd00165">
    <property type="entry name" value="S4"/>
    <property type="match status" value="1"/>
</dbReference>
<comment type="caution">
    <text evidence="8">The sequence shown here is derived from an EMBL/GenBank/DDBJ whole genome shotgun (WGS) entry which is preliminary data.</text>
</comment>
<sequence length="231" mass="26473">MKRVDAHLSSLGYCSRSEAKRFLKQNEVCINKNRVYNTSIKAKHSEITVNGEKLDDEKLLILLNKPEDYICSHNDAGKLIYSLLPQRYQNRNPKISTIGRLDIDTTGAILFTDDGDLNHRLTSPKKDIKKIYEVSLEKPLKGDEKELFASGKIVLNNETKALKPAILKVINPNLVHLEIVEGKYHQVKRMFAYTGNKVIKLHRLDFSGFKVEDLEIGEFKLLDFDLVNRSF</sequence>
<dbReference type="InterPro" id="IPR018496">
    <property type="entry name" value="PsdUridine_synth_RsuA/RluB_CS"/>
</dbReference>
<dbReference type="Pfam" id="PF00849">
    <property type="entry name" value="PseudoU_synth_2"/>
    <property type="match status" value="1"/>
</dbReference>
<evidence type="ECO:0000256" key="1">
    <source>
        <dbReference type="ARBA" id="ARBA00008348"/>
    </source>
</evidence>
<dbReference type="SUPFAM" id="SSF55120">
    <property type="entry name" value="Pseudouridine synthase"/>
    <property type="match status" value="1"/>
</dbReference>
<evidence type="ECO:0000259" key="6">
    <source>
        <dbReference type="Pfam" id="PF00849"/>
    </source>
</evidence>
<gene>
    <name evidence="8" type="primary">rsuA</name>
    <name evidence="8" type="ORF">AAX29_01128</name>
</gene>
<dbReference type="InterPro" id="IPR000748">
    <property type="entry name" value="PsdUridine_synth_RsuA/RluB/E/F"/>
</dbReference>
<organism evidence="8 9">
    <name type="scientific">Aliarcobacter thereius</name>
    <dbReference type="NCBI Taxonomy" id="544718"/>
    <lineage>
        <taxon>Bacteria</taxon>
        <taxon>Pseudomonadati</taxon>
        <taxon>Campylobacterota</taxon>
        <taxon>Epsilonproteobacteria</taxon>
        <taxon>Campylobacterales</taxon>
        <taxon>Arcobacteraceae</taxon>
        <taxon>Aliarcobacter</taxon>
    </lineage>
</organism>
<dbReference type="GO" id="GO:0000455">
    <property type="term" value="P:enzyme-directed rRNA pseudouridine synthesis"/>
    <property type="evidence" value="ECO:0007669"/>
    <property type="project" value="UniProtKB-ARBA"/>
</dbReference>
<keyword evidence="2 4" id="KW-0694">RNA-binding</keyword>
<evidence type="ECO:0000313" key="9">
    <source>
        <dbReference type="Proteomes" id="UP000093281"/>
    </source>
</evidence>
<dbReference type="InterPro" id="IPR036986">
    <property type="entry name" value="S4_RNA-bd_sf"/>
</dbReference>
<evidence type="ECO:0000256" key="4">
    <source>
        <dbReference type="PROSITE-ProRule" id="PRU00182"/>
    </source>
</evidence>
<dbReference type="InterPro" id="IPR020094">
    <property type="entry name" value="TruA/RsuA/RluB/E/F_N"/>
</dbReference>
<dbReference type="STRING" id="544718.AAX25_01332"/>
<dbReference type="OrthoDB" id="9807213at2"/>
<dbReference type="Gene3D" id="3.30.70.580">
    <property type="entry name" value="Pseudouridine synthase I, catalytic domain, N-terminal subdomain"/>
    <property type="match status" value="1"/>
</dbReference>
<dbReference type="PROSITE" id="PS01149">
    <property type="entry name" value="PSI_RSU"/>
    <property type="match status" value="1"/>
</dbReference>
<reference evidence="9" key="1">
    <citation type="submission" date="2015-05" db="EMBL/GenBank/DDBJ databases">
        <authorList>
            <person name="Rovetto F."/>
            <person name="Cocolin L."/>
            <person name="Illeghems K."/>
            <person name="Van Nieuwerburgh F."/>
            <person name="Houf K."/>
        </authorList>
    </citation>
    <scope>NUCLEOTIDE SEQUENCE [LARGE SCALE GENOMIC DNA]</scope>
    <source>
        <strain evidence="9">DU22</strain>
    </source>
</reference>
<dbReference type="PANTHER" id="PTHR47683">
    <property type="entry name" value="PSEUDOURIDINE SYNTHASE FAMILY PROTEIN-RELATED"/>
    <property type="match status" value="1"/>
</dbReference>
<evidence type="ECO:0000256" key="3">
    <source>
        <dbReference type="ARBA" id="ARBA00023235"/>
    </source>
</evidence>
<proteinExistence type="inferred from homology"/>
<dbReference type="InterPro" id="IPR042092">
    <property type="entry name" value="PsdUridine_s_RsuA/RluB/E/F_cat"/>
</dbReference>
<evidence type="ECO:0000259" key="7">
    <source>
        <dbReference type="Pfam" id="PF01479"/>
    </source>
</evidence>
<dbReference type="InterPro" id="IPR006145">
    <property type="entry name" value="PsdUridine_synth_RsuA/RluA"/>
</dbReference>
<dbReference type="InterPro" id="IPR002942">
    <property type="entry name" value="S4_RNA-bd"/>
</dbReference>
<dbReference type="PATRIC" id="fig|544718.51.peg.1102"/>
<keyword evidence="3 5" id="KW-0413">Isomerase</keyword>
<comment type="similarity">
    <text evidence="1 5">Belongs to the pseudouridine synthase RsuA family.</text>
</comment>
<dbReference type="Gene3D" id="3.10.290.10">
    <property type="entry name" value="RNA-binding S4 domain"/>
    <property type="match status" value="1"/>
</dbReference>
<dbReference type="RefSeq" id="WP_083196672.1">
    <property type="nucleotide sequence ID" value="NZ_LCUJ01000003.1"/>
</dbReference>
<dbReference type="GO" id="GO:0120159">
    <property type="term" value="F:rRNA pseudouridine synthase activity"/>
    <property type="evidence" value="ECO:0007669"/>
    <property type="project" value="UniProtKB-ARBA"/>
</dbReference>
<evidence type="ECO:0000256" key="5">
    <source>
        <dbReference type="RuleBase" id="RU003887"/>
    </source>
</evidence>
<dbReference type="InterPro" id="IPR050343">
    <property type="entry name" value="RsuA_PseudoU_synthase"/>
</dbReference>
<dbReference type="AlphaFoldDB" id="A0A1C0B6U7"/>
<evidence type="ECO:0000313" key="8">
    <source>
        <dbReference type="EMBL" id="OCL99316.1"/>
    </source>
</evidence>
<dbReference type="Gene3D" id="3.30.70.1560">
    <property type="entry name" value="Alpha-L RNA-binding motif"/>
    <property type="match status" value="1"/>
</dbReference>
<feature type="domain" description="RNA-binding S4" evidence="7">
    <location>
        <begin position="3"/>
        <end position="37"/>
    </location>
</feature>
<dbReference type="Pfam" id="PF01479">
    <property type="entry name" value="S4"/>
    <property type="match status" value="1"/>
</dbReference>
<dbReference type="Proteomes" id="UP000093281">
    <property type="component" value="Unassembled WGS sequence"/>
</dbReference>
<accession>A0A1C0B6U7</accession>
<evidence type="ECO:0000256" key="2">
    <source>
        <dbReference type="ARBA" id="ARBA00022884"/>
    </source>
</evidence>
<dbReference type="EMBL" id="LCUJ01000003">
    <property type="protein sequence ID" value="OCL99316.1"/>
    <property type="molecule type" value="Genomic_DNA"/>
</dbReference>
<protein>
    <recommendedName>
        <fullName evidence="5">Pseudouridine synthase</fullName>
        <ecNumber evidence="5">5.4.99.-</ecNumber>
    </recommendedName>
</protein>
<feature type="domain" description="Pseudouridine synthase RsuA/RluA-like" evidence="6">
    <location>
        <begin position="60"/>
        <end position="192"/>
    </location>
</feature>
<dbReference type="SUPFAM" id="SSF55174">
    <property type="entry name" value="Alpha-L RNA-binding motif"/>
    <property type="match status" value="1"/>
</dbReference>
<dbReference type="EC" id="5.4.99.-" evidence="5"/>
<dbReference type="GO" id="GO:0003723">
    <property type="term" value="F:RNA binding"/>
    <property type="evidence" value="ECO:0007669"/>
    <property type="project" value="UniProtKB-KW"/>
</dbReference>
<name>A0A1C0B6U7_9BACT</name>
<dbReference type="InterPro" id="IPR020103">
    <property type="entry name" value="PsdUridine_synth_cat_dom_sf"/>
</dbReference>
<dbReference type="PANTHER" id="PTHR47683:SF4">
    <property type="entry name" value="PSEUDOURIDINE SYNTHASE"/>
    <property type="match status" value="1"/>
</dbReference>
<dbReference type="NCBIfam" id="TIGR00093">
    <property type="entry name" value="pseudouridine synthase"/>
    <property type="match status" value="1"/>
</dbReference>
<dbReference type="PROSITE" id="PS50889">
    <property type="entry name" value="S4"/>
    <property type="match status" value="1"/>
</dbReference>